<evidence type="ECO:0000313" key="2">
    <source>
        <dbReference type="Proteomes" id="UP000663920"/>
    </source>
</evidence>
<protein>
    <submittedName>
        <fullName evidence="1">DUF1569 domain-containing protein</fullName>
    </submittedName>
</protein>
<dbReference type="InterPro" id="IPR034660">
    <property type="entry name" value="DinB/YfiT-like"/>
</dbReference>
<dbReference type="Gene3D" id="1.20.120.450">
    <property type="entry name" value="dinb family like domain"/>
    <property type="match status" value="1"/>
</dbReference>
<dbReference type="AlphaFoldDB" id="A0A975CLV9"/>
<organism evidence="1 2">
    <name type="scientific">Polaribacter cellanae</name>
    <dbReference type="NCBI Taxonomy" id="2818493"/>
    <lineage>
        <taxon>Bacteria</taxon>
        <taxon>Pseudomonadati</taxon>
        <taxon>Bacteroidota</taxon>
        <taxon>Flavobacteriia</taxon>
        <taxon>Flavobacteriales</taxon>
        <taxon>Flavobacteriaceae</taxon>
    </lineage>
</organism>
<dbReference type="Proteomes" id="UP000663920">
    <property type="component" value="Chromosome"/>
</dbReference>
<dbReference type="EMBL" id="CP071869">
    <property type="protein sequence ID" value="QTE21709.1"/>
    <property type="molecule type" value="Genomic_DNA"/>
</dbReference>
<gene>
    <name evidence="1" type="ORF">J3359_12875</name>
</gene>
<evidence type="ECO:0000313" key="1">
    <source>
        <dbReference type="EMBL" id="QTE21709.1"/>
    </source>
</evidence>
<keyword evidence="2" id="KW-1185">Reference proteome</keyword>
<sequence>MKTNTSTLENQLTQIENYIPYFERINTKASKANVAWHLDHSLKVINSVVGVLQNSNPNLYKDNFSFLGKVLLKFNFFPKGKAKAPKHVLPPEIVLKEDIISQLVLAKANIREIEKLDVNAYFKHPLFGNVNKVRVIPFLKAHTNHHLKIVKSILK</sequence>
<reference evidence="1 2" key="1">
    <citation type="submission" date="2021-03" db="EMBL/GenBank/DDBJ databases">
        <title>Complete genome of Polaribacter_sp.SM13.</title>
        <authorList>
            <person name="Jeong S.W."/>
            <person name="Bae J.W."/>
        </authorList>
    </citation>
    <scope>NUCLEOTIDE SEQUENCE [LARGE SCALE GENOMIC DNA]</scope>
    <source>
        <strain evidence="1 2">SM13</strain>
    </source>
</reference>
<accession>A0A975CLV9</accession>
<dbReference type="RefSeq" id="WP_208077261.1">
    <property type="nucleotide sequence ID" value="NZ_CP071869.1"/>
</dbReference>
<name>A0A975CLV9_9FLAO</name>
<dbReference type="KEGG" id="pcea:J3359_12875"/>
<proteinExistence type="predicted"/>